<dbReference type="Proteomes" id="UP000244905">
    <property type="component" value="Unassembled WGS sequence"/>
</dbReference>
<feature type="binding site" evidence="8">
    <location>
        <position position="65"/>
    </location>
    <ligand>
        <name>Zn(2+)</name>
        <dbReference type="ChEBI" id="CHEBI:29105"/>
        <label>1</label>
        <note>catalytic</note>
    </ligand>
</feature>
<dbReference type="SUPFAM" id="SSF56281">
    <property type="entry name" value="Metallo-hydrolase/oxidoreductase"/>
    <property type="match status" value="1"/>
</dbReference>
<feature type="binding site" evidence="8">
    <location>
        <position position="213"/>
    </location>
    <ligand>
        <name>Zn(2+)</name>
        <dbReference type="ChEBI" id="CHEBI:29105"/>
        <label>1</label>
        <note>catalytic</note>
    </ligand>
</feature>
<comment type="cofactor">
    <cofactor evidence="8">
        <name>Zn(2+)</name>
        <dbReference type="ChEBI" id="CHEBI:29105"/>
    </cofactor>
    <text evidence="8">Binds 2 Zn(2+) ions.</text>
</comment>
<keyword evidence="10" id="KW-1185">Reference proteome</keyword>
<sequence>MAKFQINILGCGSATPTARHQPSCQVVNFRDKLFMIDCGEGAQSQFRRMGLKFSRLNHIFISHLHGDHLFGLPGLLSTMALHEVSGSVTIHIFRDGARLMKEWMDFFNRNSPFEIIYDVIEEGERRIVYEDGGLTVETFPLYHRTPCTGFIFREKPKLRHLRGDMVKFHNIPIAMLQAVKEGADFVREDGTVIPNALLTSPADPSVSYAYCSDTMMDPRVAADISGVDTVYHEATYDDSMADRARERGHSTARQAAEIALQAGARRLIIGHFSKRYNSEELLLREAGEVFPDVILANEGLKVDLE</sequence>
<dbReference type="EMBL" id="PUEC01000003">
    <property type="protein sequence ID" value="PWB03948.1"/>
    <property type="molecule type" value="Genomic_DNA"/>
</dbReference>
<comment type="similarity">
    <text evidence="8">Belongs to the RNase Z family.</text>
</comment>
<evidence type="ECO:0000256" key="4">
    <source>
        <dbReference type="ARBA" id="ARBA00022723"/>
    </source>
</evidence>
<feature type="binding site" evidence="8">
    <location>
        <position position="63"/>
    </location>
    <ligand>
        <name>Zn(2+)</name>
        <dbReference type="ChEBI" id="CHEBI:29105"/>
        <label>1</label>
        <note>catalytic</note>
    </ligand>
</feature>
<evidence type="ECO:0000256" key="1">
    <source>
        <dbReference type="ARBA" id="ARBA00011738"/>
    </source>
</evidence>
<reference evidence="10" key="1">
    <citation type="submission" date="2018-02" db="EMBL/GenBank/DDBJ databases">
        <authorList>
            <person name="Clavel T."/>
            <person name="Strowig T."/>
        </authorList>
    </citation>
    <scope>NUCLEOTIDE SEQUENCE [LARGE SCALE GENOMIC DNA]</scope>
    <source>
        <strain evidence="10">DSM 103720</strain>
    </source>
</reference>
<feature type="binding site" evidence="8">
    <location>
        <position position="68"/>
    </location>
    <ligand>
        <name>Zn(2+)</name>
        <dbReference type="ChEBI" id="CHEBI:29105"/>
        <label>2</label>
        <note>catalytic</note>
    </ligand>
</feature>
<name>A0A2V1ISZ2_9BACT</name>
<keyword evidence="3 8" id="KW-0540">Nuclease</keyword>
<dbReference type="PANTHER" id="PTHR46018">
    <property type="entry name" value="ZINC PHOSPHODIESTERASE ELAC PROTEIN 1"/>
    <property type="match status" value="1"/>
</dbReference>
<dbReference type="NCBIfam" id="NF000801">
    <property type="entry name" value="PRK00055.1-3"/>
    <property type="match status" value="1"/>
</dbReference>
<evidence type="ECO:0000256" key="6">
    <source>
        <dbReference type="ARBA" id="ARBA00022801"/>
    </source>
</evidence>
<feature type="binding site" evidence="8">
    <location>
        <position position="271"/>
    </location>
    <ligand>
        <name>Zn(2+)</name>
        <dbReference type="ChEBI" id="CHEBI:29105"/>
        <label>2</label>
        <note>catalytic</note>
    </ligand>
</feature>
<feature type="binding site" evidence="8">
    <location>
        <position position="143"/>
    </location>
    <ligand>
        <name>Zn(2+)</name>
        <dbReference type="ChEBI" id="CHEBI:29105"/>
        <label>1</label>
        <note>catalytic</note>
    </ligand>
</feature>
<dbReference type="HAMAP" id="MF_01818">
    <property type="entry name" value="RNase_Z_BN"/>
    <property type="match status" value="1"/>
</dbReference>
<feature type="binding site" evidence="8">
    <location>
        <position position="67"/>
    </location>
    <ligand>
        <name>Zn(2+)</name>
        <dbReference type="ChEBI" id="CHEBI:29105"/>
        <label>2</label>
        <note>catalytic</note>
    </ligand>
</feature>
<evidence type="ECO:0000313" key="10">
    <source>
        <dbReference type="Proteomes" id="UP000244905"/>
    </source>
</evidence>
<evidence type="ECO:0000256" key="5">
    <source>
        <dbReference type="ARBA" id="ARBA00022759"/>
    </source>
</evidence>
<dbReference type="PANTHER" id="PTHR46018:SF2">
    <property type="entry name" value="ZINC PHOSPHODIESTERASE ELAC PROTEIN 1"/>
    <property type="match status" value="1"/>
</dbReference>
<comment type="subunit">
    <text evidence="1 8">Homodimer.</text>
</comment>
<comment type="caution">
    <text evidence="9">The sequence shown here is derived from an EMBL/GenBank/DDBJ whole genome shotgun (WGS) entry which is preliminary data.</text>
</comment>
<keyword evidence="4 8" id="KW-0479">Metal-binding</keyword>
<keyword evidence="7 8" id="KW-0862">Zinc</keyword>
<dbReference type="Gene3D" id="3.60.15.10">
    <property type="entry name" value="Ribonuclease Z/Hydroxyacylglutathione hydrolase-like"/>
    <property type="match status" value="1"/>
</dbReference>
<evidence type="ECO:0000256" key="8">
    <source>
        <dbReference type="HAMAP-Rule" id="MF_01818"/>
    </source>
</evidence>
<protein>
    <recommendedName>
        <fullName evidence="8">Ribonuclease Z</fullName>
        <shortName evidence="8">RNase Z</shortName>
        <ecNumber evidence="8">3.1.26.11</ecNumber>
    </recommendedName>
    <alternativeName>
        <fullName evidence="8">tRNA 3 endonuclease</fullName>
    </alternativeName>
    <alternativeName>
        <fullName evidence="8">tRNase Z</fullName>
    </alternativeName>
</protein>
<dbReference type="CDD" id="cd07717">
    <property type="entry name" value="RNaseZ_ZiPD-like_MBL-fold"/>
    <property type="match status" value="1"/>
</dbReference>
<evidence type="ECO:0000256" key="7">
    <source>
        <dbReference type="ARBA" id="ARBA00022833"/>
    </source>
</evidence>
<accession>A0A2V1ISZ2</accession>
<comment type="catalytic activity">
    <reaction evidence="8">
        <text>Endonucleolytic cleavage of RNA, removing extra 3' nucleotides from tRNA precursor, generating 3' termini of tRNAs. A 3'-hydroxy group is left at the tRNA terminus and a 5'-phosphoryl group is left at the trailer molecule.</text>
        <dbReference type="EC" id="3.1.26.11"/>
    </reaction>
</comment>
<dbReference type="InterPro" id="IPR013471">
    <property type="entry name" value="RNase_Z/BN"/>
</dbReference>
<evidence type="ECO:0000256" key="3">
    <source>
        <dbReference type="ARBA" id="ARBA00022722"/>
    </source>
</evidence>
<proteinExistence type="inferred from homology"/>
<keyword evidence="6 8" id="KW-0378">Hydrolase</keyword>
<keyword evidence="5 8" id="KW-0255">Endonuclease</keyword>
<dbReference type="RefSeq" id="WP_107031292.1">
    <property type="nucleotide sequence ID" value="NZ_CAJSYL010000069.1"/>
</dbReference>
<dbReference type="AlphaFoldDB" id="A0A2V1ISZ2"/>
<comment type="function">
    <text evidence="8">Zinc phosphodiesterase, which displays some tRNA 3'-processing endonuclease activity. Probably involved in tRNA maturation, by removing a 3'-trailer from precursor tRNA.</text>
</comment>
<feature type="active site" description="Proton acceptor" evidence="8">
    <location>
        <position position="67"/>
    </location>
</feature>
<keyword evidence="2 8" id="KW-0819">tRNA processing</keyword>
<feature type="binding site" evidence="8">
    <location>
        <position position="213"/>
    </location>
    <ligand>
        <name>Zn(2+)</name>
        <dbReference type="ChEBI" id="CHEBI:29105"/>
        <label>2</label>
        <note>catalytic</note>
    </ligand>
</feature>
<dbReference type="GeneID" id="82525131"/>
<dbReference type="Pfam" id="PF23023">
    <property type="entry name" value="Anti-Pycsar_Apyc1"/>
    <property type="match status" value="1"/>
</dbReference>
<evidence type="ECO:0000313" key="9">
    <source>
        <dbReference type="EMBL" id="PWB03948.1"/>
    </source>
</evidence>
<organism evidence="9 10">
    <name type="scientific">Duncaniella muris</name>
    <dbReference type="NCBI Taxonomy" id="2094150"/>
    <lineage>
        <taxon>Bacteria</taxon>
        <taxon>Pseudomonadati</taxon>
        <taxon>Bacteroidota</taxon>
        <taxon>Bacteroidia</taxon>
        <taxon>Bacteroidales</taxon>
        <taxon>Muribaculaceae</taxon>
        <taxon>Duncaniella</taxon>
    </lineage>
</organism>
<dbReference type="InterPro" id="IPR036866">
    <property type="entry name" value="RibonucZ/Hydroxyglut_hydro"/>
</dbReference>
<dbReference type="GO" id="GO:0008270">
    <property type="term" value="F:zinc ion binding"/>
    <property type="evidence" value="ECO:0007669"/>
    <property type="project" value="UniProtKB-UniRule"/>
</dbReference>
<dbReference type="EC" id="3.1.26.11" evidence="8"/>
<gene>
    <name evidence="8" type="primary">rnz</name>
    <name evidence="9" type="ORF">C5O23_02045</name>
</gene>
<evidence type="ECO:0000256" key="2">
    <source>
        <dbReference type="ARBA" id="ARBA00022694"/>
    </source>
</evidence>
<dbReference type="GO" id="GO:0042781">
    <property type="term" value="F:3'-tRNA processing endoribonuclease activity"/>
    <property type="evidence" value="ECO:0007669"/>
    <property type="project" value="UniProtKB-UniRule"/>
</dbReference>